<dbReference type="GO" id="GO:0016832">
    <property type="term" value="F:aldehyde-lyase activity"/>
    <property type="evidence" value="ECO:0007669"/>
    <property type="project" value="TreeGrafter"/>
</dbReference>
<organism evidence="1">
    <name type="scientific">uncultured Thermomicrobiales bacterium</name>
    <dbReference type="NCBI Taxonomy" id="1645740"/>
    <lineage>
        <taxon>Bacteria</taxon>
        <taxon>Pseudomonadati</taxon>
        <taxon>Thermomicrobiota</taxon>
        <taxon>Thermomicrobia</taxon>
        <taxon>Thermomicrobiales</taxon>
        <taxon>environmental samples</taxon>
    </lineage>
</organism>
<evidence type="ECO:0000313" key="1">
    <source>
        <dbReference type="EMBL" id="CAA9556236.1"/>
    </source>
</evidence>
<dbReference type="PANTHER" id="PTHR30502">
    <property type="entry name" value="2-KETO-3-DEOXY-L-RHAMNONATE ALDOLASE"/>
    <property type="match status" value="1"/>
</dbReference>
<dbReference type="AlphaFoldDB" id="A0A6J4UPL4"/>
<accession>A0A6J4UPL4</accession>
<evidence type="ECO:0008006" key="2">
    <source>
        <dbReference type="Google" id="ProtNLM"/>
    </source>
</evidence>
<dbReference type="InterPro" id="IPR040442">
    <property type="entry name" value="Pyrv_kinase-like_dom_sf"/>
</dbReference>
<dbReference type="SUPFAM" id="SSF51621">
    <property type="entry name" value="Phosphoenolpyruvate/pyruvate domain"/>
    <property type="match status" value="1"/>
</dbReference>
<dbReference type="InterPro" id="IPR015813">
    <property type="entry name" value="Pyrv/PenolPyrv_kinase-like_dom"/>
</dbReference>
<dbReference type="Gene3D" id="3.20.20.60">
    <property type="entry name" value="Phosphoenolpyruvate-binding domains"/>
    <property type="match status" value="1"/>
</dbReference>
<protein>
    <recommendedName>
        <fullName evidence="2">HpcH/HpaI aldolase/citrate lyase domain-containing protein</fullName>
    </recommendedName>
</protein>
<sequence>MPRVNRVIELLEQDQPVFATGTPALTHEAGLAAAGTRADFFIVDFEHHPFDMVGLRAFMQGLVDGGPTRSGHRTPPVVATLPVLGTSAEAIRANTWQINHLLAAGVHGLLLCHAEAPEAVVAFVGATRYPFNTPGASPGDEGRRGGGGQGYAAEVWGLPVTEYLAKADPWPINPAGELLLGLKVENKRALANRAALLAVPGVAFAEWGPGDMGMSLAEHYIGPGYRADPDFAHDPPYGPEMQAAQLAVFEACRANGVVFYSTMRPGDWRDLYALGARMSSSTPRTVEFMDELRQLAGRTMPV</sequence>
<reference evidence="1" key="1">
    <citation type="submission" date="2020-02" db="EMBL/GenBank/DDBJ databases">
        <authorList>
            <person name="Meier V. D."/>
        </authorList>
    </citation>
    <scope>NUCLEOTIDE SEQUENCE</scope>
    <source>
        <strain evidence="1">AVDCRST_MAG18</strain>
    </source>
</reference>
<gene>
    <name evidence="1" type="ORF">AVDCRST_MAG18-692</name>
</gene>
<proteinExistence type="predicted"/>
<dbReference type="GO" id="GO:0005737">
    <property type="term" value="C:cytoplasm"/>
    <property type="evidence" value="ECO:0007669"/>
    <property type="project" value="TreeGrafter"/>
</dbReference>
<dbReference type="InterPro" id="IPR050251">
    <property type="entry name" value="HpcH-HpaI_aldolase"/>
</dbReference>
<dbReference type="PANTHER" id="PTHR30502:SF0">
    <property type="entry name" value="PHOSPHOENOLPYRUVATE CARBOXYLASE FAMILY PROTEIN"/>
    <property type="match status" value="1"/>
</dbReference>
<name>A0A6J4UPL4_9BACT</name>
<dbReference type="EMBL" id="CADCWN010000053">
    <property type="protein sequence ID" value="CAA9556236.1"/>
    <property type="molecule type" value="Genomic_DNA"/>
</dbReference>